<evidence type="ECO:0000256" key="1">
    <source>
        <dbReference type="SAM" id="Phobius"/>
    </source>
</evidence>
<feature type="transmembrane region" description="Helical" evidence="1">
    <location>
        <begin position="79"/>
        <end position="98"/>
    </location>
</feature>
<proteinExistence type="predicted"/>
<keyword evidence="1" id="KW-1133">Transmembrane helix</keyword>
<dbReference type="PANTHER" id="PTHR10120">
    <property type="entry name" value="CAAX PRENYL PROTEASE 1"/>
    <property type="match status" value="1"/>
</dbReference>
<feature type="non-terminal residue" evidence="2">
    <location>
        <position position="325"/>
    </location>
</feature>
<reference evidence="2" key="2">
    <citation type="submission" date="2014-07" db="EMBL/GenBank/DDBJ databases">
        <authorList>
            <person name="Hull J."/>
        </authorList>
    </citation>
    <scope>NUCLEOTIDE SEQUENCE</scope>
</reference>
<feature type="transmembrane region" description="Helical" evidence="1">
    <location>
        <begin position="119"/>
        <end position="141"/>
    </location>
</feature>
<keyword evidence="1" id="KW-0812">Transmembrane</keyword>
<sequence length="325" mass="36553">PYFLGSKTTFNRLNYFNRINYFKTRKQMKGPSSKFHQLDNENVNIISRTKDCVRGIMDQNGVEGTARGYLTVGIVGMTAWRGFLVLRQIALVAVTTMVPPALTKGMKQEEFELYRRMAFFSLFGTAFGLVRGAMLTLSRIYKGYPAWVWGKTAEYANSMESRTLMYPILEILFTNAFAMIVQLVIFMAKLNLVDVLMMYLYIAFILIVSTFLTYIMIILTKLMGPAAIMYAAIPLNVLEMLNIIAIIEFVLPHFCQQLPPKAMETLNPVASRVNFPASKICMIPEADLDISPNAAYMGLMGFKIIVITESLLNSVGLADSRSVLA</sequence>
<gene>
    <name evidence="2" type="ORF">CM83_1675</name>
</gene>
<dbReference type="AlphaFoldDB" id="A0A0A9WTM8"/>
<accession>A0A0A9WTM8</accession>
<feature type="transmembrane region" description="Helical" evidence="1">
    <location>
        <begin position="198"/>
        <end position="220"/>
    </location>
</feature>
<evidence type="ECO:0000313" key="2">
    <source>
        <dbReference type="EMBL" id="JAG08205.1"/>
    </source>
</evidence>
<organism evidence="2">
    <name type="scientific">Lygus hesperus</name>
    <name type="common">Western plant bug</name>
    <dbReference type="NCBI Taxonomy" id="30085"/>
    <lineage>
        <taxon>Eukaryota</taxon>
        <taxon>Metazoa</taxon>
        <taxon>Ecdysozoa</taxon>
        <taxon>Arthropoda</taxon>
        <taxon>Hexapoda</taxon>
        <taxon>Insecta</taxon>
        <taxon>Pterygota</taxon>
        <taxon>Neoptera</taxon>
        <taxon>Paraneoptera</taxon>
        <taxon>Hemiptera</taxon>
        <taxon>Heteroptera</taxon>
        <taxon>Panheteroptera</taxon>
        <taxon>Cimicomorpha</taxon>
        <taxon>Miridae</taxon>
        <taxon>Mirini</taxon>
        <taxon>Lygus</taxon>
    </lineage>
</organism>
<keyword evidence="1" id="KW-0472">Membrane</keyword>
<feature type="non-terminal residue" evidence="2">
    <location>
        <position position="1"/>
    </location>
</feature>
<dbReference type="EMBL" id="GBHO01035399">
    <property type="protein sequence ID" value="JAG08205.1"/>
    <property type="molecule type" value="Transcribed_RNA"/>
</dbReference>
<name>A0A0A9WTM8_LYGHE</name>
<reference evidence="2" key="1">
    <citation type="journal article" date="2014" name="PLoS ONE">
        <title>Transcriptome-Based Identification of ABC Transporters in the Western Tarnished Plant Bug Lygus hesperus.</title>
        <authorList>
            <person name="Hull J.J."/>
            <person name="Chaney K."/>
            <person name="Geib S.M."/>
            <person name="Fabrick J.A."/>
            <person name="Brent C.S."/>
            <person name="Walsh D."/>
            <person name="Lavine L.C."/>
        </authorList>
    </citation>
    <scope>NUCLEOTIDE SEQUENCE</scope>
</reference>
<protein>
    <submittedName>
        <fullName evidence="2">Uncharacterized protein</fullName>
    </submittedName>
</protein>
<feature type="transmembrane region" description="Helical" evidence="1">
    <location>
        <begin position="164"/>
        <end position="186"/>
    </location>
</feature>
<feature type="transmembrane region" description="Helical" evidence="1">
    <location>
        <begin position="226"/>
        <end position="251"/>
    </location>
</feature>